<dbReference type="GO" id="GO:0042073">
    <property type="term" value="P:intraciliary transport"/>
    <property type="evidence" value="ECO:0007669"/>
    <property type="project" value="TreeGrafter"/>
</dbReference>
<comment type="subcellular location">
    <subcellularLocation>
        <location evidence="1">Cell projection</location>
        <location evidence="1">Cilium</location>
    </subcellularLocation>
</comment>
<reference evidence="7 8" key="1">
    <citation type="submission" date="2019-09" db="EMBL/GenBank/DDBJ databases">
        <title>Bird 10,000 Genomes (B10K) Project - Family phase.</title>
        <authorList>
            <person name="Zhang G."/>
        </authorList>
    </citation>
    <scope>NUCLEOTIDE SEQUENCE [LARGE SCALE GENOMIC DNA]</scope>
    <source>
        <strain evidence="7">B10K-DU-002-18</strain>
        <tissue evidence="7">Muscle</tissue>
    </source>
</reference>
<evidence type="ECO:0000256" key="1">
    <source>
        <dbReference type="ARBA" id="ARBA00004138"/>
    </source>
</evidence>
<sequence length="242" mass="27472">EEESDNEENYIDLNVLKAQTSRTNMNDTARQEEILQSTTDVAEWNLEVERVLPQLKVTVRTDNKVWKSGFACVDVVIKIPVSNGLSSATLCEPLSGYLDKLHHEISRTLEKINSREKYINNQLEHLVQEYRSAQALLSEVLLIFVVAISSINLLLRKIYFKVTEALEKVKQETEEKGSSMTDGAPLVKIKQALTKLRQETIQMDIQIGVMEHTLLQSKLKEKSNMTRDMHATVIPEATVGAY</sequence>
<evidence type="ECO:0000256" key="3">
    <source>
        <dbReference type="ARBA" id="ARBA00020568"/>
    </source>
</evidence>
<feature type="non-terminal residue" evidence="7">
    <location>
        <position position="1"/>
    </location>
</feature>
<evidence type="ECO:0000256" key="5">
    <source>
        <dbReference type="ARBA" id="ARBA00023273"/>
    </source>
</evidence>
<comment type="caution">
    <text evidence="7">The sequence shown here is derived from an EMBL/GenBank/DDBJ whole genome shotgun (WGS) entry which is preliminary data.</text>
</comment>
<evidence type="ECO:0000256" key="4">
    <source>
        <dbReference type="ARBA" id="ARBA00023069"/>
    </source>
</evidence>
<dbReference type="GO" id="GO:0005794">
    <property type="term" value="C:Golgi apparatus"/>
    <property type="evidence" value="ECO:0007669"/>
    <property type="project" value="TreeGrafter"/>
</dbReference>
<evidence type="ECO:0000256" key="6">
    <source>
        <dbReference type="SAM" id="Phobius"/>
    </source>
</evidence>
<keyword evidence="8" id="KW-1185">Reference proteome</keyword>
<evidence type="ECO:0000256" key="2">
    <source>
        <dbReference type="ARBA" id="ARBA00009415"/>
    </source>
</evidence>
<dbReference type="PANTHER" id="PTHR16011">
    <property type="entry name" value="IFT57/HIPPI"/>
    <property type="match status" value="1"/>
</dbReference>
<evidence type="ECO:0000313" key="7">
    <source>
        <dbReference type="EMBL" id="NXR45804.1"/>
    </source>
</evidence>
<dbReference type="GO" id="GO:1905515">
    <property type="term" value="P:non-motile cilium assembly"/>
    <property type="evidence" value="ECO:0007669"/>
    <property type="project" value="TreeGrafter"/>
</dbReference>
<accession>A0A7L2LEN1</accession>
<dbReference type="GO" id="GO:0005929">
    <property type="term" value="C:cilium"/>
    <property type="evidence" value="ECO:0007669"/>
    <property type="project" value="UniProtKB-SubCell"/>
</dbReference>
<name>A0A7L2LEN1_9SYLV</name>
<keyword evidence="6" id="KW-1133">Transmembrane helix</keyword>
<gene>
    <name evidence="7" type="primary">Ift57_1</name>
    <name evidence="7" type="ORF">HIPICT_R08894</name>
</gene>
<keyword evidence="5" id="KW-0966">Cell projection</keyword>
<dbReference type="Pfam" id="PF10498">
    <property type="entry name" value="IFT57"/>
    <property type="match status" value="1"/>
</dbReference>
<protein>
    <recommendedName>
        <fullName evidence="3">Intraflagellar transport protein 57 homolog</fullName>
    </recommendedName>
</protein>
<dbReference type="GO" id="GO:0030992">
    <property type="term" value="C:intraciliary transport particle B"/>
    <property type="evidence" value="ECO:0007669"/>
    <property type="project" value="TreeGrafter"/>
</dbReference>
<organism evidence="7 8">
    <name type="scientific">Hippolais icterina</name>
    <name type="common">icterine warbler</name>
    <dbReference type="NCBI Taxonomy" id="68497"/>
    <lineage>
        <taxon>Eukaryota</taxon>
        <taxon>Metazoa</taxon>
        <taxon>Chordata</taxon>
        <taxon>Craniata</taxon>
        <taxon>Vertebrata</taxon>
        <taxon>Euteleostomi</taxon>
        <taxon>Archelosauria</taxon>
        <taxon>Archosauria</taxon>
        <taxon>Dinosauria</taxon>
        <taxon>Saurischia</taxon>
        <taxon>Theropoda</taxon>
        <taxon>Coelurosauria</taxon>
        <taxon>Aves</taxon>
        <taxon>Neognathae</taxon>
        <taxon>Neoaves</taxon>
        <taxon>Telluraves</taxon>
        <taxon>Australaves</taxon>
        <taxon>Passeriformes</taxon>
        <taxon>Sylvioidea</taxon>
        <taxon>Sylviidae</taxon>
        <taxon>Acrocephalinae</taxon>
        <taxon>Hippolais</taxon>
    </lineage>
</organism>
<feature type="non-terminal residue" evidence="7">
    <location>
        <position position="242"/>
    </location>
</feature>
<proteinExistence type="inferred from homology"/>
<comment type="similarity">
    <text evidence="2">Belongs to the IFT57 family.</text>
</comment>
<dbReference type="GO" id="GO:0005815">
    <property type="term" value="C:microtubule organizing center"/>
    <property type="evidence" value="ECO:0007669"/>
    <property type="project" value="TreeGrafter"/>
</dbReference>
<evidence type="ECO:0000313" key="8">
    <source>
        <dbReference type="Proteomes" id="UP000527178"/>
    </source>
</evidence>
<dbReference type="InterPro" id="IPR019530">
    <property type="entry name" value="Intra-flagellar_transport_57"/>
</dbReference>
<keyword evidence="6" id="KW-0472">Membrane</keyword>
<dbReference type="EMBL" id="VWYN01004493">
    <property type="protein sequence ID" value="NXR45804.1"/>
    <property type="molecule type" value="Genomic_DNA"/>
</dbReference>
<dbReference type="AlphaFoldDB" id="A0A7L2LEN1"/>
<dbReference type="Proteomes" id="UP000527178">
    <property type="component" value="Unassembled WGS sequence"/>
</dbReference>
<feature type="transmembrane region" description="Helical" evidence="6">
    <location>
        <begin position="135"/>
        <end position="155"/>
    </location>
</feature>
<keyword evidence="6" id="KW-0812">Transmembrane</keyword>
<keyword evidence="4" id="KW-0969">Cilium</keyword>
<dbReference type="PANTHER" id="PTHR16011:SF0">
    <property type="entry name" value="INTRAFLAGELLAR TRANSPORT PROTEIN 57 HOMOLOG"/>
    <property type="match status" value="1"/>
</dbReference>